<evidence type="ECO:0000313" key="2">
    <source>
        <dbReference type="Proteomes" id="UP000010366"/>
    </source>
</evidence>
<evidence type="ECO:0000313" key="1">
    <source>
        <dbReference type="EMBL" id="AFY93573.1"/>
    </source>
</evidence>
<organism evidence="1 2">
    <name type="scientific">Chamaesiphon minutus (strain ATCC 27169 / PCC 6605)</name>
    <dbReference type="NCBI Taxonomy" id="1173020"/>
    <lineage>
        <taxon>Bacteria</taxon>
        <taxon>Bacillati</taxon>
        <taxon>Cyanobacteriota</taxon>
        <taxon>Cyanophyceae</taxon>
        <taxon>Gomontiellales</taxon>
        <taxon>Chamaesiphonaceae</taxon>
        <taxon>Chamaesiphon</taxon>
    </lineage>
</organism>
<evidence type="ECO:0008006" key="3">
    <source>
        <dbReference type="Google" id="ProtNLM"/>
    </source>
</evidence>
<dbReference type="EMBL" id="CP003600">
    <property type="protein sequence ID" value="AFY93573.1"/>
    <property type="molecule type" value="Genomic_DNA"/>
</dbReference>
<name>K9UFX9_CHAP6</name>
<dbReference type="AlphaFoldDB" id="K9UFX9"/>
<dbReference type="Proteomes" id="UP000010366">
    <property type="component" value="Chromosome"/>
</dbReference>
<gene>
    <name evidence="1" type="ORF">Cha6605_2520</name>
</gene>
<keyword evidence="2" id="KW-1185">Reference proteome</keyword>
<dbReference type="STRING" id="1173020.Cha6605_2520"/>
<accession>K9UFX9</accession>
<reference evidence="1 2" key="1">
    <citation type="submission" date="2012-05" db="EMBL/GenBank/DDBJ databases">
        <title>Finished chromosome of genome of Chamaesiphon sp. PCC 6605.</title>
        <authorList>
            <consortium name="US DOE Joint Genome Institute"/>
            <person name="Gugger M."/>
            <person name="Coursin T."/>
            <person name="Rippka R."/>
            <person name="Tandeau De Marsac N."/>
            <person name="Huntemann M."/>
            <person name="Wei C.-L."/>
            <person name="Han J."/>
            <person name="Detter J.C."/>
            <person name="Han C."/>
            <person name="Tapia R."/>
            <person name="Chen A."/>
            <person name="Kyrpides N."/>
            <person name="Mavromatis K."/>
            <person name="Markowitz V."/>
            <person name="Szeto E."/>
            <person name="Ivanova N."/>
            <person name="Pagani I."/>
            <person name="Pati A."/>
            <person name="Goodwin L."/>
            <person name="Nordberg H.P."/>
            <person name="Cantor M.N."/>
            <person name="Hua S.X."/>
            <person name="Woyke T."/>
            <person name="Kerfeld C.A."/>
        </authorList>
    </citation>
    <scope>NUCLEOTIDE SEQUENCE [LARGE SCALE GENOMIC DNA]</scope>
    <source>
        <strain evidence="2">ATCC 27169 / PCC 6605</strain>
    </source>
</reference>
<dbReference type="eggNOG" id="ENOG502ZBMY">
    <property type="taxonomic scope" value="Bacteria"/>
</dbReference>
<proteinExistence type="predicted"/>
<dbReference type="HOGENOM" id="CLU_1335557_0_0_3"/>
<dbReference type="KEGG" id="cmp:Cha6605_2520"/>
<dbReference type="RefSeq" id="WP_015159720.1">
    <property type="nucleotide sequence ID" value="NC_019697.1"/>
</dbReference>
<sequence>MTIDLKVEAQVIDILSDRPQQSDIFLVDTNVWIWQTYPNAKNSSKIREYGAYLKAARQNGSTLSYCGLLLEELAHVIERTECEIYNKRNNLSLTAKEFRHNHPNERSKVVNLLQTAWMQIQSLAVPINELIVDEDTTNAALARFQTQALDGYDLFILEAIHKANPGQVKVLTDDMDYSTVPNIQLFTSNYQAIRSAKAKGKLLRR</sequence>
<protein>
    <recommendedName>
        <fullName evidence="3">PIN domain-containing protein</fullName>
    </recommendedName>
</protein>
<dbReference type="OrthoDB" id="7033449at2"/>